<dbReference type="KEGG" id="bmic:BmR1_04g05390"/>
<dbReference type="GO" id="GO:0048188">
    <property type="term" value="C:Set1C/COMPASS complex"/>
    <property type="evidence" value="ECO:0007669"/>
    <property type="project" value="InterPro"/>
</dbReference>
<sequence>MAYMKQEQLPTVSTNKIGFGYSAIAVSEGGCTIAVYKDRHVYLFPTCSPTIASCTINIPEKKQQLNYNNQVSICKNYTQCPTVNEIEPIQSNSGTEESHGKISISNSLLVNHIKFIFSGQLLFVAGPNILCIFSLEQVECRCLLNIDLFQVYNKSARCCHDNLVEKSLDTLVSIDVVCYRNSVNTNNGTYQLVDIIASYQPQKPVFMRVYFDETSYFIDCQRSHTFNNYLFNLHKQLSCKFTRININEFDEEDPIYNIFYDKNDPNTFEIGHVCTQGYTFPVAVVLTHQSKKSRLIHQAMSLSSLPMSEFKKIDQYQNYLNDFELEYAAELALAIGPKLLCIITITYQCQGVFLTQDCDNCWYKCTNPPNCRCVNVEFVTMPWKNHLPKQIYSHPKIDMFAVLFPNRFLILTNQHYEKSYNTANSDLDNCEDISDFIPLLGKCWFIKYNFIEPIVKQRCFFGAFSGEPLNNYFICNWKTTFSYQIALYDNTANTGISAKLLVLNTSKYKGLSQFVWVPNYRIIVGIGGFSGELIYISPRKSINWAQMIPDFLPISQNIEYVEREDDFDQYLEVRSNDYQYKVKELWILPWEPVSHKLGISNFKFYNIQHILSDGVYDECEEIVIDDKELSAEHFTDNYLKISIDEFKSII</sequence>
<dbReference type="Proteomes" id="UP000002899">
    <property type="component" value="Chromosome IV"/>
</dbReference>
<evidence type="ECO:0000313" key="5">
    <source>
        <dbReference type="EMBL" id="CCF75276.1"/>
    </source>
</evidence>
<proteinExistence type="predicted"/>
<accession>I7IS33</accession>
<dbReference type="InterPro" id="IPR037850">
    <property type="entry name" value="RBBP5/Swd1"/>
</dbReference>
<dbReference type="OrthoDB" id="196858at2759"/>
<dbReference type="EMBL" id="LN871599">
    <property type="protein sequence ID" value="CCF75276.1"/>
    <property type="molecule type" value="Genomic_DNA"/>
</dbReference>
<gene>
    <name evidence="5" type="ORF">BmR1_04g05390</name>
</gene>
<dbReference type="GeneID" id="24425721"/>
<reference evidence="5 6" key="3">
    <citation type="journal article" date="2016" name="Sci. Rep.">
        <title>Genome-wide diversity and gene expression profiling of Babesia microti isolates identify polymorphic genes that mediate host-pathogen interactions.</title>
        <authorList>
            <person name="Silva J.C."/>
            <person name="Cornillot E."/>
            <person name="McCracken C."/>
            <person name="Usmani-Brown S."/>
            <person name="Dwivedi A."/>
            <person name="Ifeonu O.O."/>
            <person name="Crabtree J."/>
            <person name="Gotia H.T."/>
            <person name="Virji A.Z."/>
            <person name="Reynes C."/>
            <person name="Colinge J."/>
            <person name="Kumar V."/>
            <person name="Lawres L."/>
            <person name="Pazzi J.E."/>
            <person name="Pablo J.V."/>
            <person name="Hung C."/>
            <person name="Brancato J."/>
            <person name="Kumari P."/>
            <person name="Orvis J."/>
            <person name="Tretina K."/>
            <person name="Chibucos M."/>
            <person name="Ott S."/>
            <person name="Sadzewicz L."/>
            <person name="Sengamalay N."/>
            <person name="Shetty A.C."/>
            <person name="Su Q."/>
            <person name="Tallon L."/>
            <person name="Fraser C.M."/>
            <person name="Frutos R."/>
            <person name="Molina D.M."/>
            <person name="Krause P.J."/>
            <person name="Ben Mamoun C."/>
        </authorList>
    </citation>
    <scope>NUCLEOTIDE SEQUENCE [LARGE SCALE GENOMIC DNA]</scope>
    <source>
        <strain evidence="5 6">RI</strain>
    </source>
</reference>
<dbReference type="RefSeq" id="XP_012649684.1">
    <property type="nucleotide sequence ID" value="XM_012794230.1"/>
</dbReference>
<dbReference type="PANTHER" id="PTHR44040:SF1">
    <property type="entry name" value="RETINOBLASTOMA-BINDING PROTEIN 5"/>
    <property type="match status" value="1"/>
</dbReference>
<dbReference type="VEuPathDB" id="PiroplasmaDB:BmR1_04g05390"/>
<dbReference type="AlphaFoldDB" id="I7IS33"/>
<evidence type="ECO:0000256" key="4">
    <source>
        <dbReference type="ARBA" id="ARBA00023242"/>
    </source>
</evidence>
<keyword evidence="6" id="KW-1185">Reference proteome</keyword>
<keyword evidence="4" id="KW-0539">Nucleus</keyword>
<evidence type="ECO:0000256" key="3">
    <source>
        <dbReference type="ARBA" id="ARBA00022737"/>
    </source>
</evidence>
<evidence type="ECO:0000313" key="6">
    <source>
        <dbReference type="Proteomes" id="UP000002899"/>
    </source>
</evidence>
<reference evidence="5 6" key="2">
    <citation type="journal article" date="2013" name="PLoS ONE">
        <title>Whole genome mapping and re-organization of the nuclear and mitochondrial genomes of Babesia microti isolates.</title>
        <authorList>
            <person name="Cornillot E."/>
            <person name="Dassouli A."/>
            <person name="Garg A."/>
            <person name="Pachikara N."/>
            <person name="Randazzo S."/>
            <person name="Depoix D."/>
            <person name="Carcy B."/>
            <person name="Delbecq S."/>
            <person name="Frutos R."/>
            <person name="Silva J.C."/>
            <person name="Sutton R."/>
            <person name="Krause P.J."/>
            <person name="Mamoun C.B."/>
        </authorList>
    </citation>
    <scope>NUCLEOTIDE SEQUENCE [LARGE SCALE GENOMIC DNA]</scope>
    <source>
        <strain evidence="5 6">RI</strain>
    </source>
</reference>
<organism evidence="5 6">
    <name type="scientific">Babesia microti (strain RI)</name>
    <dbReference type="NCBI Taxonomy" id="1133968"/>
    <lineage>
        <taxon>Eukaryota</taxon>
        <taxon>Sar</taxon>
        <taxon>Alveolata</taxon>
        <taxon>Apicomplexa</taxon>
        <taxon>Aconoidasida</taxon>
        <taxon>Piroplasmida</taxon>
        <taxon>Babesiidae</taxon>
        <taxon>Babesia</taxon>
    </lineage>
</organism>
<reference evidence="5 6" key="1">
    <citation type="journal article" date="2012" name="Nucleic Acids Res.">
        <title>Sequencing of the smallest Apicomplexan genome from the human pathogen Babesia microti.</title>
        <authorList>
            <person name="Cornillot E."/>
            <person name="Hadj-Kaddour K."/>
            <person name="Dassouli A."/>
            <person name="Noel B."/>
            <person name="Ranwez V."/>
            <person name="Vacherie B."/>
            <person name="Augagneur Y."/>
            <person name="Bres V."/>
            <person name="Duclos A."/>
            <person name="Randazzo S."/>
            <person name="Carcy B."/>
            <person name="Debierre-Grockiego F."/>
            <person name="Delbecq S."/>
            <person name="Moubri-Menage K."/>
            <person name="Shams-Eldin H."/>
            <person name="Usmani-Brown S."/>
            <person name="Bringaud F."/>
            <person name="Wincker P."/>
            <person name="Vivares C.P."/>
            <person name="Schwarz R.T."/>
            <person name="Schetters T.P."/>
            <person name="Krause P.J."/>
            <person name="Gorenflot A."/>
            <person name="Berry V."/>
            <person name="Barbe V."/>
            <person name="Ben Mamoun C."/>
        </authorList>
    </citation>
    <scope>NUCLEOTIDE SEQUENCE [LARGE SCALE GENOMIC DNA]</scope>
    <source>
        <strain evidence="5 6">RI</strain>
    </source>
</reference>
<evidence type="ECO:0000256" key="1">
    <source>
        <dbReference type="ARBA" id="ARBA00004123"/>
    </source>
</evidence>
<evidence type="ECO:0000256" key="2">
    <source>
        <dbReference type="ARBA" id="ARBA00022574"/>
    </source>
</evidence>
<keyword evidence="3" id="KW-0677">Repeat</keyword>
<name>I7IS33_BABMR</name>
<dbReference type="PANTHER" id="PTHR44040">
    <property type="entry name" value="RETINOBLASTOMA-BINDING PROTEIN 5"/>
    <property type="match status" value="1"/>
</dbReference>
<keyword evidence="2" id="KW-0853">WD repeat</keyword>
<protein>
    <submittedName>
        <fullName evidence="5">Uncharacterized protein</fullName>
    </submittedName>
</protein>
<comment type="subcellular location">
    <subcellularLocation>
        <location evidence="1">Nucleus</location>
    </subcellularLocation>
</comment>